<evidence type="ECO:0000313" key="2">
    <source>
        <dbReference type="Proteomes" id="UP001163739"/>
    </source>
</evidence>
<proteinExistence type="predicted"/>
<accession>A0ABY6N778</accession>
<reference evidence="1" key="1">
    <citation type="submission" date="2022-06" db="EMBL/GenBank/DDBJ databases">
        <title>Alkalimarinus sp. nov., isolated from gut of a Alitta virens.</title>
        <authorList>
            <person name="Yang A.I."/>
            <person name="Shin N.-R."/>
        </authorList>
    </citation>
    <scope>NUCLEOTIDE SEQUENCE</scope>
    <source>
        <strain evidence="1">A2M4</strain>
    </source>
</reference>
<gene>
    <name evidence="1" type="ORF">NKI27_09085</name>
</gene>
<dbReference type="RefSeq" id="WP_265049344.1">
    <property type="nucleotide sequence ID" value="NZ_CP100390.1"/>
</dbReference>
<name>A0ABY6N778_9ALTE</name>
<protein>
    <submittedName>
        <fullName evidence="1">Uncharacterized protein</fullName>
    </submittedName>
</protein>
<organism evidence="1 2">
    <name type="scientific">Alkalimarinus alittae</name>
    <dbReference type="NCBI Taxonomy" id="2961619"/>
    <lineage>
        <taxon>Bacteria</taxon>
        <taxon>Pseudomonadati</taxon>
        <taxon>Pseudomonadota</taxon>
        <taxon>Gammaproteobacteria</taxon>
        <taxon>Alteromonadales</taxon>
        <taxon>Alteromonadaceae</taxon>
        <taxon>Alkalimarinus</taxon>
    </lineage>
</organism>
<dbReference type="Proteomes" id="UP001163739">
    <property type="component" value="Chromosome"/>
</dbReference>
<keyword evidence="2" id="KW-1185">Reference proteome</keyword>
<dbReference type="EMBL" id="CP100390">
    <property type="protein sequence ID" value="UZE97869.1"/>
    <property type="molecule type" value="Genomic_DNA"/>
</dbReference>
<evidence type="ECO:0000313" key="1">
    <source>
        <dbReference type="EMBL" id="UZE97869.1"/>
    </source>
</evidence>
<sequence length="64" mass="7673">MNLPITTGDYVMYNLTLDRRKQERRYVQSASNKGRSSLCRRSIERRCDKRPLTEFPYLPEVISY</sequence>